<comment type="caution">
    <text evidence="2">The sequence shown here is derived from an EMBL/GenBank/DDBJ whole genome shotgun (WGS) entry which is preliminary data.</text>
</comment>
<feature type="compositionally biased region" description="Low complexity" evidence="1">
    <location>
        <begin position="1524"/>
        <end position="1534"/>
    </location>
</feature>
<feature type="compositionally biased region" description="Low complexity" evidence="1">
    <location>
        <begin position="1505"/>
        <end position="1515"/>
    </location>
</feature>
<protein>
    <recommendedName>
        <fullName evidence="4">DUF676 domain-containing protein</fullName>
    </recommendedName>
</protein>
<feature type="region of interest" description="Disordered" evidence="1">
    <location>
        <begin position="1218"/>
        <end position="1255"/>
    </location>
</feature>
<dbReference type="SUPFAM" id="SSF53474">
    <property type="entry name" value="alpha/beta-Hydrolases"/>
    <property type="match status" value="1"/>
</dbReference>
<feature type="compositionally biased region" description="Polar residues" evidence="1">
    <location>
        <begin position="1362"/>
        <end position="1371"/>
    </location>
</feature>
<organism evidence="2 3">
    <name type="scientific">Podospora aff. communis PSN243</name>
    <dbReference type="NCBI Taxonomy" id="3040156"/>
    <lineage>
        <taxon>Eukaryota</taxon>
        <taxon>Fungi</taxon>
        <taxon>Dikarya</taxon>
        <taxon>Ascomycota</taxon>
        <taxon>Pezizomycotina</taxon>
        <taxon>Sordariomycetes</taxon>
        <taxon>Sordariomycetidae</taxon>
        <taxon>Sordariales</taxon>
        <taxon>Podosporaceae</taxon>
        <taxon>Podospora</taxon>
    </lineage>
</organism>
<dbReference type="Proteomes" id="UP001321760">
    <property type="component" value="Unassembled WGS sequence"/>
</dbReference>
<feature type="compositionally biased region" description="Low complexity" evidence="1">
    <location>
        <begin position="1461"/>
        <end position="1472"/>
    </location>
</feature>
<evidence type="ECO:0000313" key="2">
    <source>
        <dbReference type="EMBL" id="KAK4445039.1"/>
    </source>
</evidence>
<feature type="region of interest" description="Disordered" evidence="1">
    <location>
        <begin position="1107"/>
        <end position="1126"/>
    </location>
</feature>
<name>A0AAV9G8C3_9PEZI</name>
<gene>
    <name evidence="2" type="ORF">QBC34DRAFT_307448</name>
</gene>
<evidence type="ECO:0000313" key="3">
    <source>
        <dbReference type="Proteomes" id="UP001321760"/>
    </source>
</evidence>
<feature type="region of interest" description="Disordered" evidence="1">
    <location>
        <begin position="925"/>
        <end position="983"/>
    </location>
</feature>
<feature type="compositionally biased region" description="Polar residues" evidence="1">
    <location>
        <begin position="935"/>
        <end position="955"/>
    </location>
</feature>
<feature type="compositionally biased region" description="Low complexity" evidence="1">
    <location>
        <begin position="15"/>
        <end position="28"/>
    </location>
</feature>
<accession>A0AAV9G8C3</accession>
<dbReference type="Gene3D" id="3.40.50.300">
    <property type="entry name" value="P-loop containing nucleotide triphosphate hydrolases"/>
    <property type="match status" value="1"/>
</dbReference>
<feature type="compositionally biased region" description="Polar residues" evidence="1">
    <location>
        <begin position="1563"/>
        <end position="1576"/>
    </location>
</feature>
<feature type="region of interest" description="Disordered" evidence="1">
    <location>
        <begin position="1074"/>
        <end position="1097"/>
    </location>
</feature>
<proteinExistence type="predicted"/>
<dbReference type="EMBL" id="MU865969">
    <property type="protein sequence ID" value="KAK4445039.1"/>
    <property type="molecule type" value="Genomic_DNA"/>
</dbReference>
<reference evidence="2" key="1">
    <citation type="journal article" date="2023" name="Mol. Phylogenet. Evol.">
        <title>Genome-scale phylogeny and comparative genomics of the fungal order Sordariales.</title>
        <authorList>
            <person name="Hensen N."/>
            <person name="Bonometti L."/>
            <person name="Westerberg I."/>
            <person name="Brannstrom I.O."/>
            <person name="Guillou S."/>
            <person name="Cros-Aarteil S."/>
            <person name="Calhoun S."/>
            <person name="Haridas S."/>
            <person name="Kuo A."/>
            <person name="Mondo S."/>
            <person name="Pangilinan J."/>
            <person name="Riley R."/>
            <person name="LaButti K."/>
            <person name="Andreopoulos B."/>
            <person name="Lipzen A."/>
            <person name="Chen C."/>
            <person name="Yan M."/>
            <person name="Daum C."/>
            <person name="Ng V."/>
            <person name="Clum A."/>
            <person name="Steindorff A."/>
            <person name="Ohm R.A."/>
            <person name="Martin F."/>
            <person name="Silar P."/>
            <person name="Natvig D.O."/>
            <person name="Lalanne C."/>
            <person name="Gautier V."/>
            <person name="Ament-Velasquez S.L."/>
            <person name="Kruys A."/>
            <person name="Hutchinson M.I."/>
            <person name="Powell A.J."/>
            <person name="Barry K."/>
            <person name="Miller A.N."/>
            <person name="Grigoriev I.V."/>
            <person name="Debuchy R."/>
            <person name="Gladieux P."/>
            <person name="Hiltunen Thoren M."/>
            <person name="Johannesson H."/>
        </authorList>
    </citation>
    <scope>NUCLEOTIDE SEQUENCE</scope>
    <source>
        <strain evidence="2">PSN243</strain>
    </source>
</reference>
<dbReference type="Gene3D" id="3.40.50.1820">
    <property type="entry name" value="alpha/beta hydrolase"/>
    <property type="match status" value="1"/>
</dbReference>
<feature type="compositionally biased region" description="Polar residues" evidence="1">
    <location>
        <begin position="1313"/>
        <end position="1350"/>
    </location>
</feature>
<dbReference type="PANTHER" id="PTHR48187:SF2">
    <property type="entry name" value="LD21810P"/>
    <property type="match status" value="1"/>
</dbReference>
<sequence>MVRVPDLLVLSSSYLSSHPPSPLSSSHPPSHRSKAATAYTSVFHPVVPPAAQVRTVPPLIPSDSLPLTTTQGSITKDIARYELTTVYHHPLATADIVLVHGLNGNPQKTWTAPRTGVYWPTDLLPASLKDAHANVLVYGYNADVYANKKDKKSPSDNFVHMHAQSLVTSLTTHRKSEGTDRLPLIWVAHSLGGIVTKRALLYSNDVRAHHQEDYRSIFVSTYGIIFLGTPHTGSDLAGWGRVLQYMSDVVIPRRFFETESILLKTLKKDNETLASINNHFLDIYQRFRIHMVHENHTTDIRGAKVYVVDALSASPQLPGVTYYGIEANHSGMCKFESENAPGYRNVSSAIREWVLESPRVIQVRWEVEDDDRRLRANLENYERLRSYQTPAVGIPPPIPMLPESAENNAETPSQSEIESPLSIQAQPLLIEAPPKRVSSFPRRDRDLIRRGGDQQPLFIHPDKFRPNSYFVGREDELRGLHEMLMDRKRRSEGTSAVLIQCLPGGGKTHLARQYVFQHKDDYPGGVYWVRAKSRHEMEYWYWRIAKNEALRGLVEQKDVDELRDPKKIVAVVRRWLSSQEGWLMVLDGVQFDIDGLHEFIPDAKNTGLIYTSTERAVTGDPRFDNPQVMELGLLTAQQAQSLLLLEMDRRQPWGADEAEKALELVQLMGRLPLMIHVAAQHLKATREPLARYLKSYRSRPKAGHLSAYRAVREQLEHRGANAALNLISLLVFFDQHIPVEMVSLGLSALDKTTPIKSCDASHRKTNLNNTLRTLIAFALIERTESDDISPASSRSSKRSFDKNADYLDLLRIHSVVQAFFIDTMQDDRQLDFWLERATAIWCRSYDEAHKRIQEDPRVGRPDDYRRFSINGEKLLQNLDRFEKRYPRLLSKAREEVQARLETIQGQIEDLSQAIQANIVNGSKEEMPASIFDRSGSVSETDSATTPGYDDSQPSYFSGDGESPGPMQSPLMFDPTSPSSPAEWQVPYPSAPLMPETPGLPDGDDETVVSHPVWAPAADGTGGSQREFEDWQEVIPHHRVVRRHESRRYHDRAGAWRDTTVSDPRVGVSQELAAGSVSTRKPLSEGMGRSRNPVTARSDAEMELNKIRQAQPIVPAEPTESSEAGKVRPSYLLGRNSYAQFSAKPVPETELAISPVPFSSGIGQIISSPKSWTYATVKRLKENVLPARRKPPTVPDSPITVSQHEDDVASLVAPGPIFAGRRSANSSPAGRSSPFPPPKFSALQDEPTPDDFAPSHLTIRRWDTNVYHPGLTRLGSSDVEAADPLSFSYPSVLPSHNPSQPPPIWIRAAPLPSGYTSEPASHQSSPPIHEQASSVPPRCSTPSPSGPTTHQSSPLAISTSSSPYINSPNTNPIHRLHLHPFTSHHRRPSYTETEPSPRRDAAFPDVDTSYSRWEQLHHPHTLHHTHRENNTTNRESFPSSFPAAAIANNPALGRVGRGTNASPRSHSQSPSRRGGIINRGSHPLAVTALSSPAGSPRQGPASLSQSPSAGMARAASGGSGGSPGAAGIRVGGAVVEFAPSPGRGAGTRSRSPSLGEHGHGLGISHSQPSRPTSSGQW</sequence>
<dbReference type="InterPro" id="IPR027417">
    <property type="entry name" value="P-loop_NTPase"/>
</dbReference>
<keyword evidence="3" id="KW-1185">Reference proteome</keyword>
<evidence type="ECO:0000256" key="1">
    <source>
        <dbReference type="SAM" id="MobiDB-lite"/>
    </source>
</evidence>
<evidence type="ECO:0008006" key="4">
    <source>
        <dbReference type="Google" id="ProtNLM"/>
    </source>
</evidence>
<feature type="region of interest" description="Disordered" evidence="1">
    <location>
        <begin position="1418"/>
        <end position="1576"/>
    </location>
</feature>
<dbReference type="InterPro" id="IPR029058">
    <property type="entry name" value="AB_hydrolase_fold"/>
</dbReference>
<feature type="compositionally biased region" description="Low complexity" evidence="1">
    <location>
        <begin position="1351"/>
        <end position="1361"/>
    </location>
</feature>
<dbReference type="SUPFAM" id="SSF52540">
    <property type="entry name" value="P-loop containing nucleoside triphosphate hydrolases"/>
    <property type="match status" value="1"/>
</dbReference>
<dbReference type="PANTHER" id="PTHR48187">
    <property type="entry name" value="LD21810P"/>
    <property type="match status" value="1"/>
</dbReference>
<feature type="region of interest" description="Disordered" evidence="1">
    <location>
        <begin position="1292"/>
        <end position="1403"/>
    </location>
</feature>
<feature type="compositionally biased region" description="Basic residues" evidence="1">
    <location>
        <begin position="1373"/>
        <end position="1387"/>
    </location>
</feature>
<feature type="region of interest" description="Disordered" evidence="1">
    <location>
        <begin position="15"/>
        <end position="34"/>
    </location>
</feature>
<reference evidence="2" key="2">
    <citation type="submission" date="2023-05" db="EMBL/GenBank/DDBJ databases">
        <authorList>
            <consortium name="Lawrence Berkeley National Laboratory"/>
            <person name="Steindorff A."/>
            <person name="Hensen N."/>
            <person name="Bonometti L."/>
            <person name="Westerberg I."/>
            <person name="Brannstrom I.O."/>
            <person name="Guillou S."/>
            <person name="Cros-Aarteil S."/>
            <person name="Calhoun S."/>
            <person name="Haridas S."/>
            <person name="Kuo A."/>
            <person name="Mondo S."/>
            <person name="Pangilinan J."/>
            <person name="Riley R."/>
            <person name="Labutti K."/>
            <person name="Andreopoulos B."/>
            <person name="Lipzen A."/>
            <person name="Chen C."/>
            <person name="Yanf M."/>
            <person name="Daum C."/>
            <person name="Ng V."/>
            <person name="Clum A."/>
            <person name="Ohm R."/>
            <person name="Martin F."/>
            <person name="Silar P."/>
            <person name="Natvig D."/>
            <person name="Lalanne C."/>
            <person name="Gautier V."/>
            <person name="Ament-Velasquez S.L."/>
            <person name="Kruys A."/>
            <person name="Hutchinson M.I."/>
            <person name="Powell A.J."/>
            <person name="Barry K."/>
            <person name="Miller A.N."/>
            <person name="Grigoriev I.V."/>
            <person name="Debuchy R."/>
            <person name="Gladieux P."/>
            <person name="Thoren M.H."/>
            <person name="Johannesson H."/>
        </authorList>
    </citation>
    <scope>NUCLEOTIDE SEQUENCE</scope>
    <source>
        <strain evidence="2">PSN243</strain>
    </source>
</reference>
<feature type="compositionally biased region" description="Low complexity" evidence="1">
    <location>
        <begin position="1435"/>
        <end position="1450"/>
    </location>
</feature>